<dbReference type="Proteomes" id="UP001501940">
    <property type="component" value="Chromosome 4"/>
</dbReference>
<evidence type="ECO:0000313" key="18">
    <source>
        <dbReference type="Proteomes" id="UP001501940"/>
    </source>
</evidence>
<reference evidence="17" key="2">
    <citation type="submission" date="2025-08" db="UniProtKB">
        <authorList>
            <consortium name="Ensembl"/>
        </authorList>
    </citation>
    <scope>IDENTIFICATION</scope>
</reference>
<evidence type="ECO:0000256" key="1">
    <source>
        <dbReference type="ARBA" id="ARBA00004167"/>
    </source>
</evidence>
<dbReference type="Gene3D" id="3.80.10.10">
    <property type="entry name" value="Ribonuclease Inhibitor"/>
    <property type="match status" value="1"/>
</dbReference>
<dbReference type="Gene3D" id="3.40.50.10140">
    <property type="entry name" value="Toll/interleukin-1 receptor homology (TIR) domain"/>
    <property type="match status" value="1"/>
</dbReference>
<evidence type="ECO:0000256" key="9">
    <source>
        <dbReference type="ARBA" id="ARBA00022989"/>
    </source>
</evidence>
<keyword evidence="10 14" id="KW-0472">Membrane</keyword>
<dbReference type="SMART" id="SM00369">
    <property type="entry name" value="LRR_TYP"/>
    <property type="match status" value="14"/>
</dbReference>
<sequence length="924" mass="104892">MCTPRSCLLSWTLVMCCLMMGPKHCMAFEKQNSCRVLDGRADCSHLSLGEVPPDLPGNIFSLDVSHNRLVRIPPASVKLYPGLIHLDAGYNSISKLDEGVCQTLPLLQTLNLKHNQVHLLKKEDLRHCSNLTWLNMASNRLKLQGETFSALQEHGGKYLITRVKSLKFLDVSKNQLQSAKLGLEPQLPQLVKLNLGFNDFTVLKRDDFSFLNQSSFLQVLNLSSVSLKTFEAGCFKPISGLRTLILDESKMGTLVISKLCSVLSGTAIDVLSLKKMKLITLTNATFTGLMKTNLTFLDLSGNGMSKIEEGSFQWLSRLQTLIMSDNNLKRLTKNTFQGLKSLKKLQLTKALVKSRSSPIPIIEDFSFQPLSALESLILETTSAQEITENTFTGLTSLTELDMSWSSYASLKIITNKTLISLADSPVRKLNLIGTALTQIKNGSFSSLRNLTVLLLDHNFINQNLTGREFEGLDNIQEIYMSYNYQSVTLSSRSFVNVPSLRVLTLGKSLRAEALNQDPSPFRFLTNLNILDLSNNNIANIKENMLEGLVNLKVLKLQHNNLARLWKSANLGGPVFFLKHTPNLINLQLDSNGFDEIPLEALRGLTNLTELSLSNNLLNSLKDSVFDDLTSLRFFRLQKNLITTVRPEVFKIPMSNLTVLVMDKNPFDCTCESILWFTTWLNNTNTTSVPGLKDQYMCNTPLAYFNHSIMDFYPLSCKDMTPFQALYILSSTAVISLIVMALLVRFHGWRIQFYWIILINRTLGYSDATVEEGREFEYDAYVIYSEQDANWVERRLVPLENERCWFCLEDRDSIIGMPQLESIMDNMNKSRKILFVVTESLLKDPWCRRFKVYQALHQVIEASRDSVVLVFLQDVHDYRLSRSLFLRRGMLRSCCVLDWPVHKERIPAFHQKLLIALGMTNRLQE</sequence>
<dbReference type="PROSITE" id="PS51450">
    <property type="entry name" value="LRR"/>
    <property type="match status" value="4"/>
</dbReference>
<dbReference type="FunFam" id="3.80.10.10:FF:000137">
    <property type="entry name" value="Toll-like receptor 3"/>
    <property type="match status" value="1"/>
</dbReference>
<dbReference type="GeneID" id="111582915"/>
<dbReference type="PANTHER" id="PTHR24365">
    <property type="entry name" value="TOLL-LIKE RECEPTOR"/>
    <property type="match status" value="1"/>
</dbReference>
<comment type="similarity">
    <text evidence="2">Belongs to the Toll-like receptor family.</text>
</comment>
<dbReference type="InterPro" id="IPR035897">
    <property type="entry name" value="Toll_tir_struct_dom_sf"/>
</dbReference>
<dbReference type="Pfam" id="PF01582">
    <property type="entry name" value="TIR"/>
    <property type="match status" value="1"/>
</dbReference>
<dbReference type="InterPro" id="IPR003591">
    <property type="entry name" value="Leu-rich_rpt_typical-subtyp"/>
</dbReference>
<dbReference type="GO" id="GO:0005886">
    <property type="term" value="C:plasma membrane"/>
    <property type="evidence" value="ECO:0007669"/>
    <property type="project" value="TreeGrafter"/>
</dbReference>
<keyword evidence="9 14" id="KW-1133">Transmembrane helix</keyword>
<evidence type="ECO:0000256" key="2">
    <source>
        <dbReference type="ARBA" id="ARBA00009634"/>
    </source>
</evidence>
<dbReference type="AlphaFoldDB" id="A0AAQ5Y5B1"/>
<dbReference type="RefSeq" id="XP_023147567.2">
    <property type="nucleotide sequence ID" value="XM_023291799.3"/>
</dbReference>
<keyword evidence="5 14" id="KW-0812">Transmembrane</keyword>
<evidence type="ECO:0000256" key="4">
    <source>
        <dbReference type="ARBA" id="ARBA00022614"/>
    </source>
</evidence>
<dbReference type="InterPro" id="IPR041015">
    <property type="entry name" value="TLR3_TMD"/>
</dbReference>
<dbReference type="SMART" id="SM00365">
    <property type="entry name" value="LRR_SD22"/>
    <property type="match status" value="5"/>
</dbReference>
<keyword evidence="7" id="KW-0677">Repeat</keyword>
<name>A0AAQ5Y5B1_AMPOC</name>
<evidence type="ECO:0000256" key="8">
    <source>
        <dbReference type="ARBA" id="ARBA00022859"/>
    </source>
</evidence>
<dbReference type="Pfam" id="PF17968">
    <property type="entry name" value="Tlr3_TMD"/>
    <property type="match status" value="1"/>
</dbReference>
<dbReference type="GO" id="GO:0002224">
    <property type="term" value="P:toll-like receptor signaling pathway"/>
    <property type="evidence" value="ECO:0007669"/>
    <property type="project" value="TreeGrafter"/>
</dbReference>
<evidence type="ECO:0000256" key="13">
    <source>
        <dbReference type="ARBA" id="ARBA00023198"/>
    </source>
</evidence>
<gene>
    <name evidence="17" type="primary">TLR3</name>
</gene>
<proteinExistence type="inferred from homology"/>
<evidence type="ECO:0000256" key="14">
    <source>
        <dbReference type="SAM" id="Phobius"/>
    </source>
</evidence>
<dbReference type="GeneTree" id="ENSGT00940000166529"/>
<evidence type="ECO:0000256" key="12">
    <source>
        <dbReference type="ARBA" id="ARBA00023180"/>
    </source>
</evidence>
<keyword evidence="3" id="KW-0399">Innate immunity</keyword>
<keyword evidence="4" id="KW-0433">Leucine-rich repeat</keyword>
<dbReference type="SUPFAM" id="SSF52200">
    <property type="entry name" value="Toll/Interleukin receptor TIR domain"/>
    <property type="match status" value="1"/>
</dbReference>
<evidence type="ECO:0000256" key="11">
    <source>
        <dbReference type="ARBA" id="ARBA00023170"/>
    </source>
</evidence>
<dbReference type="GO" id="GO:0038023">
    <property type="term" value="F:signaling receptor activity"/>
    <property type="evidence" value="ECO:0007669"/>
    <property type="project" value="TreeGrafter"/>
</dbReference>
<reference evidence="17" key="3">
    <citation type="submission" date="2025-09" db="UniProtKB">
        <authorList>
            <consortium name="Ensembl"/>
        </authorList>
    </citation>
    <scope>IDENTIFICATION</scope>
</reference>
<comment type="subcellular location">
    <subcellularLocation>
        <location evidence="1">Membrane</location>
        <topology evidence="1">Single-pass membrane protein</topology>
    </subcellularLocation>
</comment>
<dbReference type="SMART" id="SM00255">
    <property type="entry name" value="TIR"/>
    <property type="match status" value="1"/>
</dbReference>
<dbReference type="Ensembl" id="ENSAOCT00000073075.1">
    <property type="protein sequence ID" value="ENSAOCP00000046795.1"/>
    <property type="gene ID" value="ENSAOCG00000015537.2"/>
</dbReference>
<keyword evidence="8" id="KW-0391">Immunity</keyword>
<dbReference type="GO" id="GO:0045087">
    <property type="term" value="P:innate immune response"/>
    <property type="evidence" value="ECO:0007669"/>
    <property type="project" value="UniProtKB-KW"/>
</dbReference>
<reference evidence="17 18" key="1">
    <citation type="submission" date="2022-01" db="EMBL/GenBank/DDBJ databases">
        <title>A chromosome-scale genome assembly of the false clownfish, Amphiprion ocellaris.</title>
        <authorList>
            <person name="Ryu T."/>
        </authorList>
    </citation>
    <scope>NUCLEOTIDE SEQUENCE [LARGE SCALE GENOMIC DNA]</scope>
</reference>
<dbReference type="PRINTS" id="PR00019">
    <property type="entry name" value="LEURICHRPT"/>
</dbReference>
<keyword evidence="13" id="KW-0395">Inflammatory response</keyword>
<evidence type="ECO:0000256" key="5">
    <source>
        <dbReference type="ARBA" id="ARBA00022692"/>
    </source>
</evidence>
<keyword evidence="18" id="KW-1185">Reference proteome</keyword>
<organism evidence="17 18">
    <name type="scientific">Amphiprion ocellaris</name>
    <name type="common">Clown anemonefish</name>
    <dbReference type="NCBI Taxonomy" id="80972"/>
    <lineage>
        <taxon>Eukaryota</taxon>
        <taxon>Metazoa</taxon>
        <taxon>Chordata</taxon>
        <taxon>Craniata</taxon>
        <taxon>Vertebrata</taxon>
        <taxon>Euteleostomi</taxon>
        <taxon>Actinopterygii</taxon>
        <taxon>Neopterygii</taxon>
        <taxon>Teleostei</taxon>
        <taxon>Neoteleostei</taxon>
        <taxon>Acanthomorphata</taxon>
        <taxon>Ovalentaria</taxon>
        <taxon>Pomacentridae</taxon>
        <taxon>Amphiprion</taxon>
    </lineage>
</organism>
<evidence type="ECO:0000256" key="3">
    <source>
        <dbReference type="ARBA" id="ARBA00022588"/>
    </source>
</evidence>
<dbReference type="SUPFAM" id="SSF52058">
    <property type="entry name" value="L domain-like"/>
    <property type="match status" value="3"/>
</dbReference>
<feature type="chain" id="PRO_5043837584" description="TIR domain-containing protein" evidence="15">
    <location>
        <begin position="28"/>
        <end position="924"/>
    </location>
</feature>
<evidence type="ECO:0000256" key="15">
    <source>
        <dbReference type="SAM" id="SignalP"/>
    </source>
</evidence>
<feature type="domain" description="TIR" evidence="16">
    <location>
        <begin position="775"/>
        <end position="916"/>
    </location>
</feature>
<dbReference type="InterPro" id="IPR032675">
    <property type="entry name" value="LRR_dom_sf"/>
</dbReference>
<dbReference type="GO" id="GO:0006954">
    <property type="term" value="P:inflammatory response"/>
    <property type="evidence" value="ECO:0007669"/>
    <property type="project" value="UniProtKB-KW"/>
</dbReference>
<dbReference type="InterPro" id="IPR000157">
    <property type="entry name" value="TIR_dom"/>
</dbReference>
<evidence type="ECO:0000313" key="17">
    <source>
        <dbReference type="Ensembl" id="ENSAOCP00000046795.1"/>
    </source>
</evidence>
<protein>
    <recommendedName>
        <fullName evidence="16">TIR domain-containing protein</fullName>
    </recommendedName>
</protein>
<dbReference type="InterPro" id="IPR001611">
    <property type="entry name" value="Leu-rich_rpt"/>
</dbReference>
<dbReference type="Pfam" id="PF13855">
    <property type="entry name" value="LRR_8"/>
    <property type="match status" value="5"/>
</dbReference>
<evidence type="ECO:0000256" key="7">
    <source>
        <dbReference type="ARBA" id="ARBA00022737"/>
    </source>
</evidence>
<accession>A0AAQ5Y5B1</accession>
<evidence type="ECO:0000259" key="16">
    <source>
        <dbReference type="PROSITE" id="PS50104"/>
    </source>
</evidence>
<keyword evidence="11" id="KW-0675">Receptor</keyword>
<feature type="transmembrane region" description="Helical" evidence="14">
    <location>
        <begin position="724"/>
        <end position="743"/>
    </location>
</feature>
<evidence type="ECO:0000256" key="10">
    <source>
        <dbReference type="ARBA" id="ARBA00023136"/>
    </source>
</evidence>
<feature type="signal peptide" evidence="15">
    <location>
        <begin position="1"/>
        <end position="27"/>
    </location>
</feature>
<dbReference type="PROSITE" id="PS50104">
    <property type="entry name" value="TIR"/>
    <property type="match status" value="1"/>
</dbReference>
<keyword evidence="12" id="KW-0325">Glycoprotein</keyword>
<dbReference type="PANTHER" id="PTHR24365:SF524">
    <property type="entry name" value="TOLL-LIKE RECEPTOR 3"/>
    <property type="match status" value="1"/>
</dbReference>
<keyword evidence="6 15" id="KW-0732">Signal</keyword>
<evidence type="ECO:0000256" key="6">
    <source>
        <dbReference type="ARBA" id="ARBA00022729"/>
    </source>
</evidence>